<dbReference type="PANTHER" id="PTHR34894:SF5">
    <property type="entry name" value="EF-HAND DOMAIN-CONTAINING PROTEIN"/>
    <property type="match status" value="1"/>
</dbReference>
<dbReference type="KEGG" id="ptm:GSPATT00036350001"/>
<organism evidence="2 3">
    <name type="scientific">Paramecium tetraurelia</name>
    <dbReference type="NCBI Taxonomy" id="5888"/>
    <lineage>
        <taxon>Eukaryota</taxon>
        <taxon>Sar</taxon>
        <taxon>Alveolata</taxon>
        <taxon>Ciliophora</taxon>
        <taxon>Intramacronucleata</taxon>
        <taxon>Oligohymenophorea</taxon>
        <taxon>Peniculida</taxon>
        <taxon>Parameciidae</taxon>
        <taxon>Paramecium</taxon>
    </lineage>
</organism>
<evidence type="ECO:0000256" key="1">
    <source>
        <dbReference type="SAM" id="Coils"/>
    </source>
</evidence>
<dbReference type="RefSeq" id="XP_001434612.1">
    <property type="nucleotide sequence ID" value="XM_001434575.1"/>
</dbReference>
<evidence type="ECO:0000313" key="3">
    <source>
        <dbReference type="Proteomes" id="UP000000600"/>
    </source>
</evidence>
<dbReference type="AlphaFoldDB" id="A0C8U8"/>
<name>A0C8U8_PARTE</name>
<proteinExistence type="predicted"/>
<evidence type="ECO:0008006" key="4">
    <source>
        <dbReference type="Google" id="ProtNLM"/>
    </source>
</evidence>
<dbReference type="eggNOG" id="ENOG502SUVK">
    <property type="taxonomic scope" value="Eukaryota"/>
</dbReference>
<sequence>MRREKQIRVQTMSDEHASPVKLPSVYQINKTIQGEDGTVFAMNQLLSRANLGTSNKTVRTLLKITNEQSERKDLQLLQQWIDSMVQQIQKQHFYSITEFYDKMELIYSGSIGQLCQQLSVKCNDYSQLIDKIWTQFTGTVKEIIDKQSRTNRKLEKESLANTIKIHERYQNSMTEKVQRLQEAEKQLKRNTEYVEKLNKENKYLRKKTNTFQTQITSLNNDIELLKLQLEDLNKENETLKLFQQVRHSTENLTADYEEELYKAKKEIFDDFKLVFEEQTRKFEEAYHNKMLELERGNDDKAKKDENLMEEYEEILFKDKCVGNHKDFTDSQADTIDLIQTQDCSVQTIYQKKKIFEQGTQTLPPQQCNQACEANYAIIKRECIPRNSDEQTYLEMSRYPIKAFIDDYYQLYIEKVEIEKKTFPDVFESVLDQLKFRSSQLFNIMKMKEEFFADDFYEVDQYVQSSYSVFVFLTHHFQEIIRKLKDELIARKIQIFETQIDCKQAVRQKNQIQKRLDILSNKYQSQVKNYNFIEKQFKSVSRFIPQYQQDQIRRKAQKHKIHLEFPKAYSPTPNPLITSTNNLNPPAQQVFINSSISLLPPQHQSTSPNLLLSANPKHSFGFFPPMTPLEPQQDNSLPQRNSLVELSYDSPEPPEMLSPQKPLITLNCIILFYQVFPDNKFEESSSSSEEEVDLSECLNPVKNLLSIEKKLFVYRCPSKNTQIATQTLLQEIQQFRRDKIENIVTQGTLIKTLSNFVSWCLKFNKFNYPMHIQLYEYFSSENQSQPQNVWLGKVARVIKSIIYYKRKNDSARLFHAMLVGDLSFLIYLQILSNIQGINFQDTGISVLQSQLADQIKSIQKLPQYIDYDQEISHHLGPMQDVKIQELLLKYSIILQIFAEEGERLTQNQFRLLMLELDSKKEEQCYINIFNSECDIEQSSIQYISFQRFAVICDELQLLQGLDDYLAKNDAQYFKDSDLWKLREIELKLMMIRSHNYDASERDLFYRMHKLHQPPQRIILGRFLERRAKELLLQKYTLECLAPFMLLFES</sequence>
<dbReference type="Proteomes" id="UP000000600">
    <property type="component" value="Unassembled WGS sequence"/>
</dbReference>
<keyword evidence="3" id="KW-1185">Reference proteome</keyword>
<dbReference type="GeneID" id="5020397"/>
<accession>A0C8U8</accession>
<dbReference type="EMBL" id="CT868051">
    <property type="protein sequence ID" value="CAK67215.1"/>
    <property type="molecule type" value="Genomic_DNA"/>
</dbReference>
<reference evidence="2 3" key="1">
    <citation type="journal article" date="2006" name="Nature">
        <title>Global trends of whole-genome duplications revealed by the ciliate Paramecium tetraurelia.</title>
        <authorList>
            <consortium name="Genoscope"/>
            <person name="Aury J.-M."/>
            <person name="Jaillon O."/>
            <person name="Duret L."/>
            <person name="Noel B."/>
            <person name="Jubin C."/>
            <person name="Porcel B.M."/>
            <person name="Segurens B."/>
            <person name="Daubin V."/>
            <person name="Anthouard V."/>
            <person name="Aiach N."/>
            <person name="Arnaiz O."/>
            <person name="Billaut A."/>
            <person name="Beisson J."/>
            <person name="Blanc I."/>
            <person name="Bouhouche K."/>
            <person name="Camara F."/>
            <person name="Duharcourt S."/>
            <person name="Guigo R."/>
            <person name="Gogendeau D."/>
            <person name="Katinka M."/>
            <person name="Keller A.-M."/>
            <person name="Kissmehl R."/>
            <person name="Klotz C."/>
            <person name="Koll F."/>
            <person name="Le Moue A."/>
            <person name="Lepere C."/>
            <person name="Malinsky S."/>
            <person name="Nowacki M."/>
            <person name="Nowak J.K."/>
            <person name="Plattner H."/>
            <person name="Poulain J."/>
            <person name="Ruiz F."/>
            <person name="Serrano V."/>
            <person name="Zagulski M."/>
            <person name="Dessen P."/>
            <person name="Betermier M."/>
            <person name="Weissenbach J."/>
            <person name="Scarpelli C."/>
            <person name="Schachter V."/>
            <person name="Sperling L."/>
            <person name="Meyer E."/>
            <person name="Cohen J."/>
            <person name="Wincker P."/>
        </authorList>
    </citation>
    <scope>NUCLEOTIDE SEQUENCE [LARGE SCALE GENOMIC DNA]</scope>
    <source>
        <strain evidence="2 3">Stock d4-2</strain>
    </source>
</reference>
<dbReference type="HOGENOM" id="CLU_291432_0_0_1"/>
<dbReference type="InParanoid" id="A0C8U8"/>
<evidence type="ECO:0000313" key="2">
    <source>
        <dbReference type="EMBL" id="CAK67215.1"/>
    </source>
</evidence>
<dbReference type="PANTHER" id="PTHR34894">
    <property type="entry name" value="SAM-DEPENDENT METHYLTRANSFERASE RSMI, CONSERVED SITE"/>
    <property type="match status" value="1"/>
</dbReference>
<keyword evidence="1" id="KW-0175">Coiled coil</keyword>
<dbReference type="OMA" id="QQWIDSM"/>
<feature type="coiled-coil region" evidence="1">
    <location>
        <begin position="166"/>
        <end position="242"/>
    </location>
</feature>
<gene>
    <name evidence="2" type="ORF">GSPATT00036350001</name>
</gene>
<dbReference type="OrthoDB" id="292598at2759"/>
<protein>
    <recommendedName>
        <fullName evidence="4">Ras-GEF domain-containing protein</fullName>
    </recommendedName>
</protein>